<evidence type="ECO:0000256" key="2">
    <source>
        <dbReference type="ARBA" id="ARBA00022475"/>
    </source>
</evidence>
<keyword evidence="3 7" id="KW-0812">Transmembrane</keyword>
<dbReference type="InterPro" id="IPR003838">
    <property type="entry name" value="ABC3_permease_C"/>
</dbReference>
<dbReference type="PANTHER" id="PTHR30572:SF4">
    <property type="entry name" value="ABC TRANSPORTER PERMEASE YTRF"/>
    <property type="match status" value="1"/>
</dbReference>
<evidence type="ECO:0000259" key="8">
    <source>
        <dbReference type="Pfam" id="PF02687"/>
    </source>
</evidence>
<comment type="subcellular location">
    <subcellularLocation>
        <location evidence="1">Cell membrane</location>
        <topology evidence="1">Multi-pass membrane protein</topology>
    </subcellularLocation>
</comment>
<evidence type="ECO:0000256" key="5">
    <source>
        <dbReference type="ARBA" id="ARBA00023136"/>
    </source>
</evidence>
<evidence type="ECO:0000256" key="7">
    <source>
        <dbReference type="SAM" id="Phobius"/>
    </source>
</evidence>
<evidence type="ECO:0000256" key="4">
    <source>
        <dbReference type="ARBA" id="ARBA00022989"/>
    </source>
</evidence>
<evidence type="ECO:0000256" key="1">
    <source>
        <dbReference type="ARBA" id="ARBA00004651"/>
    </source>
</evidence>
<gene>
    <name evidence="9" type="ORF">ACFQGB_17155</name>
</gene>
<organism evidence="9 10">
    <name type="scientific">Halorubellus litoreus</name>
    <dbReference type="NCBI Taxonomy" id="755308"/>
    <lineage>
        <taxon>Archaea</taxon>
        <taxon>Methanobacteriati</taxon>
        <taxon>Methanobacteriota</taxon>
        <taxon>Stenosarchaea group</taxon>
        <taxon>Halobacteria</taxon>
        <taxon>Halobacteriales</taxon>
        <taxon>Halorubellaceae</taxon>
        <taxon>Halorubellus</taxon>
    </lineage>
</organism>
<feature type="transmembrane region" description="Helical" evidence="7">
    <location>
        <begin position="374"/>
        <end position="399"/>
    </location>
</feature>
<comment type="similarity">
    <text evidence="6">Belongs to the ABC-4 integral membrane protein family.</text>
</comment>
<keyword evidence="4 7" id="KW-1133">Transmembrane helix</keyword>
<keyword evidence="5 7" id="KW-0472">Membrane</keyword>
<keyword evidence="2" id="KW-1003">Cell membrane</keyword>
<name>A0ABD5VKN2_9EURY</name>
<evidence type="ECO:0000313" key="9">
    <source>
        <dbReference type="EMBL" id="MFC6954596.1"/>
    </source>
</evidence>
<dbReference type="Proteomes" id="UP001596395">
    <property type="component" value="Unassembled WGS sequence"/>
</dbReference>
<dbReference type="InterPro" id="IPR050250">
    <property type="entry name" value="Macrolide_Exporter_MacB"/>
</dbReference>
<feature type="transmembrane region" description="Helical" evidence="7">
    <location>
        <begin position="318"/>
        <end position="342"/>
    </location>
</feature>
<accession>A0ABD5VKN2</accession>
<proteinExistence type="inferred from homology"/>
<sequence>MSYRRQLWFEFSRRDHLTVLTVAVAVAFFTSTVMVAGAVAGQTTAIAADFGTPGVVSAVDAESEGVEDQSVEDGVYLPAVTVDGGRVDGGSADGDRRILVGASNASAAWVRDTVGVPLPGPPPRGVSVERPGETTSVIVPSGSTTRSVRVVARDGGRTVVPGDWYVGGSDLVRGVDSTDGVRASESTGGYVIRNASTVAANDGTPLQGGLAFFAAATRGVRALLTVTSLGVGILTAGIVFSVTRMTVRDHRRTIKVIRVTGGSRRRVLVDFAVRAGILVAVGLALGYAFGVIGTNAAVNVAVFAGLPTSLTTRVTAEIAATLLPGYVVVLALGVVAGALAALPSVLANPAHVDADRDRESADGRFSPTVLSWRVLWPAASALTVFVTVVLVVAAVGGALGPLVAGGGQTLSEPGAVHPVASNVPTAYAGVFEGSGVEASPEVLAFTVLDGRATLVRGAEYDRFAAVSDATIEAGRTPSARHEAVVGADLAATLDLGVGDTVTLGGSTTPAFTSVDVVGRYDAPGYHDDQLVVSLPTSRHLTGKADDSVHFVRLDDRVDGDDSVRVIDVTVPERVAVGDPVRVTASVLNPTNEPQSVSLPARFGDATTRIEADVPASETSTLDWTVTPNATGEQPVEVGDVTRTVSVVPPNAVTVEGLPDRVPPNATLTVVVRTLSGSPANATVAFDDQTRKTGADGRTTVTFATTGTRTLVVEHDGYETTTTVEVAANATRSLTYDWNAPASVTPLARPTPALVATNPWNQSVTETVSIGGPGVQTTRTVTVPAGGRDRYVARPGRIAPGSYAFTATVDGRTVVSHALAVRGDDRLAAALASRAGTGAGSTGIGRAIATVFGNVQLVLAVVLGFAALMSVAGTAAAFAYDVHAKHHELGVYRTVGASRTQVLRVLVGDAVRIGTVTTAVAVAASGLAVAALDHSGLLRLFGVDVAPGLAPGLLAITAGTALALALAGTVVAAVPVLRANPISLLERGDR</sequence>
<feature type="transmembrane region" description="Helical" evidence="7">
    <location>
        <begin position="951"/>
        <end position="976"/>
    </location>
</feature>
<reference evidence="9 10" key="1">
    <citation type="journal article" date="2019" name="Int. J. Syst. Evol. Microbiol.">
        <title>The Global Catalogue of Microorganisms (GCM) 10K type strain sequencing project: providing services to taxonomists for standard genome sequencing and annotation.</title>
        <authorList>
            <consortium name="The Broad Institute Genomics Platform"/>
            <consortium name="The Broad Institute Genome Sequencing Center for Infectious Disease"/>
            <person name="Wu L."/>
            <person name="Ma J."/>
        </authorList>
    </citation>
    <scope>NUCLEOTIDE SEQUENCE [LARGE SCALE GENOMIC DNA]</scope>
    <source>
        <strain evidence="9 10">GX26</strain>
    </source>
</reference>
<feature type="transmembrane region" description="Helical" evidence="7">
    <location>
        <begin position="271"/>
        <end position="298"/>
    </location>
</feature>
<feature type="transmembrane region" description="Helical" evidence="7">
    <location>
        <begin position="912"/>
        <end position="931"/>
    </location>
</feature>
<dbReference type="GO" id="GO:0005886">
    <property type="term" value="C:plasma membrane"/>
    <property type="evidence" value="ECO:0007669"/>
    <property type="project" value="UniProtKB-SubCell"/>
</dbReference>
<feature type="domain" description="ABC3 transporter permease C-terminal" evidence="8">
    <location>
        <begin position="228"/>
        <end position="336"/>
    </location>
</feature>
<feature type="transmembrane region" description="Helical" evidence="7">
    <location>
        <begin position="222"/>
        <end position="242"/>
    </location>
</feature>
<dbReference type="PANTHER" id="PTHR30572">
    <property type="entry name" value="MEMBRANE COMPONENT OF TRANSPORTER-RELATED"/>
    <property type="match status" value="1"/>
</dbReference>
<protein>
    <submittedName>
        <fullName evidence="9">FtsX-like permease family protein</fullName>
    </submittedName>
</protein>
<feature type="transmembrane region" description="Helical" evidence="7">
    <location>
        <begin position="856"/>
        <end position="879"/>
    </location>
</feature>
<evidence type="ECO:0000313" key="10">
    <source>
        <dbReference type="Proteomes" id="UP001596395"/>
    </source>
</evidence>
<comment type="caution">
    <text evidence="9">The sequence shown here is derived from an EMBL/GenBank/DDBJ whole genome shotgun (WGS) entry which is preliminary data.</text>
</comment>
<feature type="domain" description="ABC3 transporter permease C-terminal" evidence="8">
    <location>
        <begin position="860"/>
        <end position="980"/>
    </location>
</feature>
<keyword evidence="10" id="KW-1185">Reference proteome</keyword>
<dbReference type="Pfam" id="PF02687">
    <property type="entry name" value="FtsX"/>
    <property type="match status" value="2"/>
</dbReference>
<dbReference type="AlphaFoldDB" id="A0ABD5VKN2"/>
<dbReference type="RefSeq" id="WP_336351537.1">
    <property type="nucleotide sequence ID" value="NZ_JAZAQL010000003.1"/>
</dbReference>
<dbReference type="EMBL" id="JBHSXN010000003">
    <property type="protein sequence ID" value="MFC6954596.1"/>
    <property type="molecule type" value="Genomic_DNA"/>
</dbReference>
<evidence type="ECO:0000256" key="6">
    <source>
        <dbReference type="ARBA" id="ARBA00038076"/>
    </source>
</evidence>
<evidence type="ECO:0000256" key="3">
    <source>
        <dbReference type="ARBA" id="ARBA00022692"/>
    </source>
</evidence>